<name>E3CZS0_9BACT</name>
<feature type="coiled-coil region" evidence="7">
    <location>
        <begin position="296"/>
        <end position="323"/>
    </location>
</feature>
<feature type="transmembrane region" description="Helical" evidence="8">
    <location>
        <begin position="513"/>
        <end position="530"/>
    </location>
</feature>
<dbReference type="Gene3D" id="1.10.287.1260">
    <property type="match status" value="1"/>
</dbReference>
<feature type="signal peptide" evidence="9">
    <location>
        <begin position="1"/>
        <end position="26"/>
    </location>
</feature>
<keyword evidence="4 8" id="KW-0812">Transmembrane</keyword>
<dbReference type="GO" id="GO:0005886">
    <property type="term" value="C:plasma membrane"/>
    <property type="evidence" value="ECO:0007669"/>
    <property type="project" value="UniProtKB-SubCell"/>
</dbReference>
<dbReference type="Pfam" id="PF00924">
    <property type="entry name" value="MS_channel_2nd"/>
    <property type="match status" value="1"/>
</dbReference>
<accession>E3CZS0</accession>
<keyword evidence="3" id="KW-1003">Cell membrane</keyword>
<dbReference type="eggNOG" id="COG3264">
    <property type="taxonomic scope" value="Bacteria"/>
</dbReference>
<dbReference type="PANTHER" id="PTHR30347">
    <property type="entry name" value="POTASSIUM CHANNEL RELATED"/>
    <property type="match status" value="1"/>
</dbReference>
<dbReference type="Proteomes" id="UP000005096">
    <property type="component" value="Chromosome"/>
</dbReference>
<evidence type="ECO:0000256" key="2">
    <source>
        <dbReference type="ARBA" id="ARBA00008017"/>
    </source>
</evidence>
<dbReference type="HOGENOM" id="CLU_371642_0_0_0"/>
<evidence type="ECO:0000313" key="13">
    <source>
        <dbReference type="Proteomes" id="UP000005096"/>
    </source>
</evidence>
<dbReference type="RefSeq" id="WP_006301947.1">
    <property type="nucleotide sequence ID" value="NZ_CM001022.1"/>
</dbReference>
<feature type="domain" description="Mechanosensitive ion channel MscS" evidence="10">
    <location>
        <begin position="554"/>
        <end position="620"/>
    </location>
</feature>
<keyword evidence="9" id="KW-0732">Signal</keyword>
<feature type="chain" id="PRO_5005673508" evidence="9">
    <location>
        <begin position="27"/>
        <end position="742"/>
    </location>
</feature>
<evidence type="ECO:0000259" key="10">
    <source>
        <dbReference type="Pfam" id="PF00924"/>
    </source>
</evidence>
<reference evidence="12 13" key="1">
    <citation type="journal article" date="2010" name="Stand. Genomic Sci.">
        <title>Non-contiguous finished genome sequence of Aminomonas paucivorans type strain (GLU-3).</title>
        <authorList>
            <person name="Pitluck S."/>
            <person name="Yasawong M."/>
            <person name="Held B."/>
            <person name="Lapidus A."/>
            <person name="Nolan M."/>
            <person name="Copeland A."/>
            <person name="Lucas S."/>
            <person name="Del Rio T.G."/>
            <person name="Tice H."/>
            <person name="Cheng J.F."/>
            <person name="Chertkov O."/>
            <person name="Goodwin L."/>
            <person name="Tapia R."/>
            <person name="Han C."/>
            <person name="Liolios K."/>
            <person name="Ivanova N."/>
            <person name="Mavromatis K."/>
            <person name="Ovchinnikova G."/>
            <person name="Pati A."/>
            <person name="Chen A."/>
            <person name="Palaniappan K."/>
            <person name="Land M."/>
            <person name="Hauser L."/>
            <person name="Chang Y.J."/>
            <person name="Jeffries C.D."/>
            <person name="Pukall R."/>
            <person name="Spring S."/>
            <person name="Rohde M."/>
            <person name="Sikorski J."/>
            <person name="Goker M."/>
            <person name="Woyke T."/>
            <person name="Bristow J."/>
            <person name="Eisen J.A."/>
            <person name="Markowitz V."/>
            <person name="Hugenholtz P."/>
            <person name="Kyrpides N.C."/>
            <person name="Klenk H.P."/>
        </authorList>
    </citation>
    <scope>NUCLEOTIDE SEQUENCE [LARGE SCALE GENOMIC DNA]</scope>
    <source>
        <strain evidence="12 13">DSM 12260</strain>
    </source>
</reference>
<dbReference type="PaxDb" id="584708-Apau_2295"/>
<feature type="transmembrane region" description="Helical" evidence="8">
    <location>
        <begin position="536"/>
        <end position="556"/>
    </location>
</feature>
<dbReference type="GO" id="GO:0055085">
    <property type="term" value="P:transmembrane transport"/>
    <property type="evidence" value="ECO:0007669"/>
    <property type="project" value="InterPro"/>
</dbReference>
<dbReference type="Pfam" id="PF21082">
    <property type="entry name" value="MS_channel_3rd"/>
    <property type="match status" value="1"/>
</dbReference>
<dbReference type="SUPFAM" id="SSF50182">
    <property type="entry name" value="Sm-like ribonucleoproteins"/>
    <property type="match status" value="1"/>
</dbReference>
<dbReference type="InterPro" id="IPR023408">
    <property type="entry name" value="MscS_beta-dom_sf"/>
</dbReference>
<dbReference type="STRING" id="584708.Apau_2295"/>
<evidence type="ECO:0000256" key="3">
    <source>
        <dbReference type="ARBA" id="ARBA00022475"/>
    </source>
</evidence>
<proteinExistence type="inferred from homology"/>
<evidence type="ECO:0000256" key="4">
    <source>
        <dbReference type="ARBA" id="ARBA00022692"/>
    </source>
</evidence>
<feature type="transmembrane region" description="Helical" evidence="8">
    <location>
        <begin position="471"/>
        <end position="492"/>
    </location>
</feature>
<dbReference type="InterPro" id="IPR006685">
    <property type="entry name" value="MscS_channel_2nd"/>
</dbReference>
<sequence length="742" mass="83010">MRPIKRFLLCCLALACLSLGGLPARGQETAGATGEVSLPDLHRLDQEIAAARRDETSQNAARLGVPLEDLREYSDNLAVLRNLVLRIQAERRWLGELETRRKVLSADQGPAFPEGAPPYPLSLLDGIRDRMENAQRRLDKDRFLKRSYAADRESDLDELKNAQAEQRVLRERLDQAGLSRRERLRVAWKLEAALLDERLCRAALASLELRMKGIEAEQLLLTAGRDRDAQLLSALLPKVGYSAQDLEAQRHLVEEKLNLFARWARQNEEHQADLTGLLARRGGARGGKEDPEGEALDLLLSLYQRLEDQARQAEQVLLQTRQVWERRYSLLKGGDEAPEVSMLHRWKEENDLWIAFLRETVTERQQVLASFQTQVESLVRSLPAEKGEGEGGVRSELLRGIAETREQTLETIARFLALQALSGRFSDEIASRETKVGWWRNAQAAVSQAAGVAWERELWVVEGRSVTLGKVVQALGILLAGVFLANLLSRIVRARIHANEKRDIHLALLLQRLVYYLFVAGLVLFALHVVHIPLTAFAFLGGAVAIGIGVGAQDFFRNLISGLILMVEKPVRIRDIIEIDGEYAVVKEIDSRTAHVRTFDGVDLFLPNSAFLGDKIRNRTYAHRTVKVKVDVTVAYGSDPGTVRRLMLEAAEAHPRVLADPEPYVRFAEFQNSALLFRLTVFLSQEELVRSGRILEDARSDLRFALAESLPAAGIDIVPGGLMDVRFPAGDPFPKGNDGAPR</sequence>
<comment type="subcellular location">
    <subcellularLocation>
        <location evidence="1">Cell membrane</location>
        <topology evidence="1">Multi-pass membrane protein</topology>
    </subcellularLocation>
</comment>
<gene>
    <name evidence="12" type="ORF">Apau_2295</name>
</gene>
<evidence type="ECO:0000313" key="12">
    <source>
        <dbReference type="EMBL" id="EFQ24702.1"/>
    </source>
</evidence>
<evidence type="ECO:0000256" key="5">
    <source>
        <dbReference type="ARBA" id="ARBA00022989"/>
    </source>
</evidence>
<dbReference type="InterPro" id="IPR049278">
    <property type="entry name" value="MS_channel_C"/>
</dbReference>
<evidence type="ECO:0000256" key="9">
    <source>
        <dbReference type="SAM" id="SignalP"/>
    </source>
</evidence>
<keyword evidence="6 8" id="KW-0472">Membrane</keyword>
<dbReference type="InterPro" id="IPR011066">
    <property type="entry name" value="MscS_channel_C_sf"/>
</dbReference>
<dbReference type="Gene3D" id="2.30.30.60">
    <property type="match status" value="1"/>
</dbReference>
<keyword evidence="7" id="KW-0175">Coiled coil</keyword>
<evidence type="ECO:0000256" key="8">
    <source>
        <dbReference type="SAM" id="Phobius"/>
    </source>
</evidence>
<dbReference type="Gene3D" id="3.30.70.100">
    <property type="match status" value="1"/>
</dbReference>
<dbReference type="SUPFAM" id="SSF82689">
    <property type="entry name" value="Mechanosensitive channel protein MscS (YggB), C-terminal domain"/>
    <property type="match status" value="1"/>
</dbReference>
<protein>
    <submittedName>
        <fullName evidence="12">MscS Mechanosensitive ion channel</fullName>
    </submittedName>
</protein>
<dbReference type="InterPro" id="IPR011014">
    <property type="entry name" value="MscS_channel_TM-2"/>
</dbReference>
<keyword evidence="13" id="KW-1185">Reference proteome</keyword>
<dbReference type="OrthoDB" id="9809206at2"/>
<feature type="domain" description="Mechanosensitive ion channel MscS C-terminal" evidence="11">
    <location>
        <begin position="628"/>
        <end position="685"/>
    </location>
</feature>
<keyword evidence="5 8" id="KW-1133">Transmembrane helix</keyword>
<dbReference type="InterPro" id="IPR010920">
    <property type="entry name" value="LSM_dom_sf"/>
</dbReference>
<dbReference type="EMBL" id="CM001022">
    <property type="protein sequence ID" value="EFQ24702.1"/>
    <property type="molecule type" value="Genomic_DNA"/>
</dbReference>
<organism evidence="12 13">
    <name type="scientific">Aminomonas paucivorans DSM 12260</name>
    <dbReference type="NCBI Taxonomy" id="584708"/>
    <lineage>
        <taxon>Bacteria</taxon>
        <taxon>Thermotogati</taxon>
        <taxon>Synergistota</taxon>
        <taxon>Synergistia</taxon>
        <taxon>Synergistales</taxon>
        <taxon>Synergistaceae</taxon>
        <taxon>Aminomonas</taxon>
    </lineage>
</organism>
<dbReference type="AlphaFoldDB" id="E3CZS0"/>
<dbReference type="InterPro" id="IPR052702">
    <property type="entry name" value="MscS-like_channel"/>
</dbReference>
<evidence type="ECO:0000256" key="1">
    <source>
        <dbReference type="ARBA" id="ARBA00004651"/>
    </source>
</evidence>
<evidence type="ECO:0000256" key="7">
    <source>
        <dbReference type="SAM" id="Coils"/>
    </source>
</evidence>
<evidence type="ECO:0000256" key="6">
    <source>
        <dbReference type="ARBA" id="ARBA00023136"/>
    </source>
</evidence>
<evidence type="ECO:0000259" key="11">
    <source>
        <dbReference type="Pfam" id="PF21082"/>
    </source>
</evidence>
<comment type="similarity">
    <text evidence="2">Belongs to the MscS (TC 1.A.23) family.</text>
</comment>
<dbReference type="PANTHER" id="PTHR30347:SF1">
    <property type="entry name" value="MECHANOSENSITIVE CHANNEL MSCK"/>
    <property type="match status" value="1"/>
</dbReference>
<dbReference type="SUPFAM" id="SSF82861">
    <property type="entry name" value="Mechanosensitive channel protein MscS (YggB), transmembrane region"/>
    <property type="match status" value="1"/>
</dbReference>